<gene>
    <name evidence="2" type="ORF">GCM10009749_14630</name>
</gene>
<protein>
    <recommendedName>
        <fullName evidence="1">DUF6036 domain-containing protein</fullName>
    </recommendedName>
</protein>
<comment type="caution">
    <text evidence="2">The sequence shown here is derived from an EMBL/GenBank/DDBJ whole genome shotgun (WGS) entry which is preliminary data.</text>
</comment>
<feature type="domain" description="DUF6036" evidence="1">
    <location>
        <begin position="25"/>
        <end position="152"/>
    </location>
</feature>
<dbReference type="EMBL" id="BAAANJ010000004">
    <property type="protein sequence ID" value="GAA1807372.1"/>
    <property type="molecule type" value="Genomic_DNA"/>
</dbReference>
<dbReference type="Pfam" id="PF19502">
    <property type="entry name" value="DUF6036"/>
    <property type="match status" value="1"/>
</dbReference>
<proteinExistence type="predicted"/>
<sequence>MPDEHGPLFSADEIRELLSDLGDRVAARHEHVDAYIVGGAAIAIILGSRRSTEDIDGLFSNVSLVLEIADEMAHERGIPQHWLNSRIEPFMPTGVSTADTEAESITLGGLTVRLASPRWLLAMKMAAGRLKDREDIVDLIRLLDIHSADEIVDWTFKVHGAESVILTDSHESVYWQAEEMLRLAWRDPGA</sequence>
<evidence type="ECO:0000313" key="2">
    <source>
        <dbReference type="EMBL" id="GAA1807372.1"/>
    </source>
</evidence>
<dbReference type="InterPro" id="IPR043519">
    <property type="entry name" value="NT_sf"/>
</dbReference>
<organism evidence="2 3">
    <name type="scientific">Agromyces neolithicus</name>
    <dbReference type="NCBI Taxonomy" id="269420"/>
    <lineage>
        <taxon>Bacteria</taxon>
        <taxon>Bacillati</taxon>
        <taxon>Actinomycetota</taxon>
        <taxon>Actinomycetes</taxon>
        <taxon>Micrococcales</taxon>
        <taxon>Microbacteriaceae</taxon>
        <taxon>Agromyces</taxon>
    </lineage>
</organism>
<name>A0ABN2M2P3_9MICO</name>
<evidence type="ECO:0000259" key="1">
    <source>
        <dbReference type="Pfam" id="PF19502"/>
    </source>
</evidence>
<dbReference type="SUPFAM" id="SSF81301">
    <property type="entry name" value="Nucleotidyltransferase"/>
    <property type="match status" value="1"/>
</dbReference>
<keyword evidence="3" id="KW-1185">Reference proteome</keyword>
<dbReference type="Proteomes" id="UP001500002">
    <property type="component" value="Unassembled WGS sequence"/>
</dbReference>
<evidence type="ECO:0000313" key="3">
    <source>
        <dbReference type="Proteomes" id="UP001500002"/>
    </source>
</evidence>
<dbReference type="InterPro" id="IPR045792">
    <property type="entry name" value="DUF6036"/>
</dbReference>
<accession>A0ABN2M2P3</accession>
<reference evidence="2 3" key="1">
    <citation type="journal article" date="2019" name="Int. J. Syst. Evol. Microbiol.">
        <title>The Global Catalogue of Microorganisms (GCM) 10K type strain sequencing project: providing services to taxonomists for standard genome sequencing and annotation.</title>
        <authorList>
            <consortium name="The Broad Institute Genomics Platform"/>
            <consortium name="The Broad Institute Genome Sequencing Center for Infectious Disease"/>
            <person name="Wu L."/>
            <person name="Ma J."/>
        </authorList>
    </citation>
    <scope>NUCLEOTIDE SEQUENCE [LARGE SCALE GENOMIC DNA]</scope>
    <source>
        <strain evidence="2 3">JCM 14322</strain>
    </source>
</reference>